<evidence type="ECO:0000256" key="9">
    <source>
        <dbReference type="HAMAP-Rule" id="MF_00417"/>
    </source>
</evidence>
<comment type="subunit">
    <text evidence="9">Homotetramer.</text>
</comment>
<accession>A0A0G4K4F0</accession>
<dbReference type="InterPro" id="IPR029762">
    <property type="entry name" value="PGP-I_bact-type"/>
</dbReference>
<feature type="active site" evidence="9">
    <location>
        <position position="165"/>
    </location>
</feature>
<dbReference type="PANTHER" id="PTHR23402">
    <property type="entry name" value="PROTEASE FAMILY C15 PYROGLUTAMYL-PEPTIDASE I-RELATED"/>
    <property type="match status" value="1"/>
</dbReference>
<dbReference type="InterPro" id="IPR000816">
    <property type="entry name" value="Peptidase_C15"/>
</dbReference>
<dbReference type="PRINTS" id="PR00706">
    <property type="entry name" value="PYROGLUPTASE"/>
</dbReference>
<proteinExistence type="inferred from homology"/>
<keyword evidence="5 9" id="KW-0963">Cytoplasm</keyword>
<dbReference type="PIRSF" id="PIRSF015592">
    <property type="entry name" value="Prld-crbxl_pptds"/>
    <property type="match status" value="1"/>
</dbReference>
<evidence type="ECO:0000256" key="2">
    <source>
        <dbReference type="ARBA" id="ARBA00002280"/>
    </source>
</evidence>
<protein>
    <recommendedName>
        <fullName evidence="9">Pyrrolidone-carboxylate peptidase</fullName>
        <ecNumber evidence="9">3.4.19.3</ecNumber>
    </recommendedName>
    <alternativeName>
        <fullName evidence="9">5-oxoprolyl-peptidase</fullName>
    </alternativeName>
    <alternativeName>
        <fullName evidence="9">Pyroglutamyl-peptidase I</fullName>
        <shortName evidence="9">PGP-I</shortName>
        <shortName evidence="9">Pyrase</shortName>
    </alternativeName>
</protein>
<keyword evidence="7 9" id="KW-0378">Hydrolase</keyword>
<keyword evidence="8 9" id="KW-0788">Thiol protease</keyword>
<sequence length="201" mass="22863">MKILITGFEPFDKEIINPSWETVNSLHNIIEGNEIIKLKLPTVFKKSYNKLFGNLENIKPDIVICVGQAGGRYEISLERVAINIDDARIKDNEGNQPMDEIIFNDGENAYFSTLPIKRIKEELNKISIPAAISNTAGTFVCNHIIYSLLYYIKKNDLNIKGGFIHVPYIIEQILDKPNTPYMTKDMIVKALEVIIKTSVLY</sequence>
<evidence type="ECO:0000256" key="11">
    <source>
        <dbReference type="PROSITE-ProRule" id="PRU10077"/>
    </source>
</evidence>
<feature type="active site" evidence="9 11">
    <location>
        <position position="141"/>
    </location>
</feature>
<dbReference type="NCBIfam" id="TIGR00504">
    <property type="entry name" value="pyro_pdase"/>
    <property type="match status" value="1"/>
</dbReference>
<feature type="active site" evidence="9 10">
    <location>
        <position position="78"/>
    </location>
</feature>
<reference evidence="13" key="1">
    <citation type="submission" date="2015-04" db="EMBL/GenBank/DDBJ databases">
        <authorList>
            <person name="Mushtaq Mamoona"/>
        </authorList>
    </citation>
    <scope>NUCLEOTIDE SEQUENCE [LARGE SCALE GENOMIC DNA]</scope>
    <source>
        <strain evidence="13">AN4859/03</strain>
    </source>
</reference>
<dbReference type="PROSITE" id="PS01334">
    <property type="entry name" value="PYRASE_CYS"/>
    <property type="match status" value="1"/>
</dbReference>
<keyword evidence="6 9" id="KW-0645">Protease</keyword>
<dbReference type="OrthoDB" id="9779738at2"/>
<dbReference type="NCBIfam" id="NF009676">
    <property type="entry name" value="PRK13197.1"/>
    <property type="match status" value="1"/>
</dbReference>
<dbReference type="CDD" id="cd00501">
    <property type="entry name" value="Peptidase_C15"/>
    <property type="match status" value="1"/>
</dbReference>
<dbReference type="GO" id="GO:0005829">
    <property type="term" value="C:cytosol"/>
    <property type="evidence" value="ECO:0007669"/>
    <property type="project" value="InterPro"/>
</dbReference>
<dbReference type="GO" id="GO:0006508">
    <property type="term" value="P:proteolysis"/>
    <property type="evidence" value="ECO:0007669"/>
    <property type="project" value="UniProtKB-KW"/>
</dbReference>
<evidence type="ECO:0000256" key="8">
    <source>
        <dbReference type="ARBA" id="ARBA00022807"/>
    </source>
</evidence>
<dbReference type="EMBL" id="CVLB01000001">
    <property type="protein sequence ID" value="CRF31976.1"/>
    <property type="molecule type" value="Genomic_DNA"/>
</dbReference>
<evidence type="ECO:0000256" key="5">
    <source>
        <dbReference type="ARBA" id="ARBA00022490"/>
    </source>
</evidence>
<comment type="subcellular location">
    <subcellularLocation>
        <location evidence="3 9">Cytoplasm</location>
    </subcellularLocation>
</comment>
<dbReference type="InterPro" id="IPR016125">
    <property type="entry name" value="Peptidase_C15-like"/>
</dbReference>
<organism evidence="12 13">
    <name type="scientific">Brachyspira suanatina</name>
    <dbReference type="NCBI Taxonomy" id="381802"/>
    <lineage>
        <taxon>Bacteria</taxon>
        <taxon>Pseudomonadati</taxon>
        <taxon>Spirochaetota</taxon>
        <taxon>Spirochaetia</taxon>
        <taxon>Brachyspirales</taxon>
        <taxon>Brachyspiraceae</taxon>
        <taxon>Brachyspira</taxon>
    </lineage>
</organism>
<dbReference type="HAMAP" id="MF_00417">
    <property type="entry name" value="Pyrrolid_peptidase"/>
    <property type="match status" value="1"/>
</dbReference>
<dbReference type="FunFam" id="3.40.630.20:FF:000001">
    <property type="entry name" value="Pyrrolidone-carboxylate peptidase"/>
    <property type="match status" value="1"/>
</dbReference>
<dbReference type="AlphaFoldDB" id="A0A0G4K4F0"/>
<evidence type="ECO:0000313" key="12">
    <source>
        <dbReference type="EMBL" id="CRF31976.1"/>
    </source>
</evidence>
<dbReference type="InterPro" id="IPR033694">
    <property type="entry name" value="PGPEP1_Cys_AS"/>
</dbReference>
<dbReference type="GO" id="GO:0016920">
    <property type="term" value="F:pyroglutamyl-peptidase activity"/>
    <property type="evidence" value="ECO:0007669"/>
    <property type="project" value="UniProtKB-UniRule"/>
</dbReference>
<dbReference type="PROSITE" id="PS01333">
    <property type="entry name" value="PYRASE_GLU"/>
    <property type="match status" value="1"/>
</dbReference>
<keyword evidence="13" id="KW-1185">Reference proteome</keyword>
<dbReference type="RefSeq" id="WP_048593627.1">
    <property type="nucleotide sequence ID" value="NZ_CVLB01000001.1"/>
</dbReference>
<evidence type="ECO:0000256" key="3">
    <source>
        <dbReference type="ARBA" id="ARBA00004496"/>
    </source>
</evidence>
<comment type="similarity">
    <text evidence="4 9">Belongs to the peptidase C15 family.</text>
</comment>
<name>A0A0G4K4F0_9SPIR</name>
<gene>
    <name evidence="9 12" type="primary">pcp</name>
    <name evidence="12" type="ORF">BRSU_0493</name>
</gene>
<dbReference type="InterPro" id="IPR036440">
    <property type="entry name" value="Peptidase_C15-like_sf"/>
</dbReference>
<evidence type="ECO:0000256" key="6">
    <source>
        <dbReference type="ARBA" id="ARBA00022670"/>
    </source>
</evidence>
<comment type="catalytic activity">
    <reaction evidence="1 9 10">
        <text>Release of an N-terminal pyroglutamyl group from a polypeptide, the second amino acid generally not being Pro.</text>
        <dbReference type="EC" id="3.4.19.3"/>
    </reaction>
</comment>
<evidence type="ECO:0000256" key="7">
    <source>
        <dbReference type="ARBA" id="ARBA00022801"/>
    </source>
</evidence>
<evidence type="ECO:0000256" key="10">
    <source>
        <dbReference type="PROSITE-ProRule" id="PRU10076"/>
    </source>
</evidence>
<dbReference type="EC" id="3.4.19.3" evidence="9"/>
<comment type="function">
    <text evidence="2 9">Removes 5-oxoproline from various penultimate amino acid residues except L-proline.</text>
</comment>
<dbReference type="Gene3D" id="3.40.630.20">
    <property type="entry name" value="Peptidase C15, pyroglutamyl peptidase I-like"/>
    <property type="match status" value="1"/>
</dbReference>
<dbReference type="Proteomes" id="UP000043763">
    <property type="component" value="Unassembled WGS sequence"/>
</dbReference>
<evidence type="ECO:0000256" key="1">
    <source>
        <dbReference type="ARBA" id="ARBA00001770"/>
    </source>
</evidence>
<dbReference type="Pfam" id="PF01470">
    <property type="entry name" value="Peptidase_C15"/>
    <property type="match status" value="1"/>
</dbReference>
<evidence type="ECO:0000313" key="13">
    <source>
        <dbReference type="Proteomes" id="UP000043763"/>
    </source>
</evidence>
<evidence type="ECO:0000256" key="4">
    <source>
        <dbReference type="ARBA" id="ARBA00006641"/>
    </source>
</evidence>
<dbReference type="PANTHER" id="PTHR23402:SF1">
    <property type="entry name" value="PYROGLUTAMYL-PEPTIDASE I"/>
    <property type="match status" value="1"/>
</dbReference>
<dbReference type="InterPro" id="IPR033693">
    <property type="entry name" value="PGPEP1_Glu_AS"/>
</dbReference>
<dbReference type="SUPFAM" id="SSF53182">
    <property type="entry name" value="Pyrrolidone carboxyl peptidase (pyroglutamate aminopeptidase)"/>
    <property type="match status" value="1"/>
</dbReference>